<evidence type="ECO:0000256" key="1">
    <source>
        <dbReference type="SAM" id="Phobius"/>
    </source>
</evidence>
<protein>
    <submittedName>
        <fullName evidence="2">Uncharacterized protein</fullName>
    </submittedName>
</protein>
<organism evidence="2 3">
    <name type="scientific">Actinacidiphila reveromycinica</name>
    <dbReference type="NCBI Taxonomy" id="659352"/>
    <lineage>
        <taxon>Bacteria</taxon>
        <taxon>Bacillati</taxon>
        <taxon>Actinomycetota</taxon>
        <taxon>Actinomycetes</taxon>
        <taxon>Kitasatosporales</taxon>
        <taxon>Streptomycetaceae</taxon>
        <taxon>Actinacidiphila</taxon>
    </lineage>
</organism>
<dbReference type="EMBL" id="AP018365">
    <property type="protein sequence ID" value="BBA98786.1"/>
    <property type="molecule type" value="Genomic_DNA"/>
</dbReference>
<dbReference type="Proteomes" id="UP000595703">
    <property type="component" value="Chromosome"/>
</dbReference>
<gene>
    <name evidence="2" type="ORF">RVR_5116</name>
</gene>
<keyword evidence="1" id="KW-1133">Transmembrane helix</keyword>
<keyword evidence="1" id="KW-0812">Transmembrane</keyword>
<evidence type="ECO:0000313" key="3">
    <source>
        <dbReference type="Proteomes" id="UP000595703"/>
    </source>
</evidence>
<reference evidence="2 3" key="3">
    <citation type="journal article" date="2011" name="Nat. Chem. Biol.">
        <title>Reveromycin A biosynthesis uses RevG and RevJ for stereospecific spiroacetal formation.</title>
        <authorList>
            <person name="Takahashi S."/>
            <person name="Toyoda A."/>
            <person name="Sekiyama Y."/>
            <person name="Takagi H."/>
            <person name="Nogawa T."/>
            <person name="Uramoto M."/>
            <person name="Suzuki R."/>
            <person name="Koshino H."/>
            <person name="Kumano T."/>
            <person name="Panthee S."/>
            <person name="Dairi T."/>
            <person name="Ishikawa J."/>
            <person name="Ikeda H."/>
            <person name="Sakaki Y."/>
            <person name="Osada H."/>
        </authorList>
    </citation>
    <scope>NUCLEOTIDE SEQUENCE [LARGE SCALE GENOMIC DNA]</scope>
    <source>
        <strain evidence="2 3">SN-593</strain>
    </source>
</reference>
<proteinExistence type="predicted"/>
<reference evidence="2 3" key="1">
    <citation type="journal article" date="2010" name="J. Bacteriol.">
        <title>Biochemical characterization of a novel indole prenyltransferase from Streptomyces sp. SN-593.</title>
        <authorList>
            <person name="Takahashi S."/>
            <person name="Takagi H."/>
            <person name="Toyoda A."/>
            <person name="Uramoto M."/>
            <person name="Nogawa T."/>
            <person name="Ueki M."/>
            <person name="Sakaki Y."/>
            <person name="Osada H."/>
        </authorList>
    </citation>
    <scope>NUCLEOTIDE SEQUENCE [LARGE SCALE GENOMIC DNA]</scope>
    <source>
        <strain evidence="2 3">SN-593</strain>
    </source>
</reference>
<evidence type="ECO:0000313" key="2">
    <source>
        <dbReference type="EMBL" id="BBA98786.1"/>
    </source>
</evidence>
<keyword evidence="3" id="KW-1185">Reference proteome</keyword>
<dbReference type="AlphaFoldDB" id="A0A7U3UU57"/>
<sequence>MVDVSHAPAGAAPEQAGQAVPFVTAGRPVPRVLPLGAGLVLVGLGLGFLGWRLRRP</sequence>
<keyword evidence="1" id="KW-0472">Membrane</keyword>
<dbReference type="KEGG" id="arev:RVR_5116"/>
<accession>A0A7U3UU57</accession>
<name>A0A7U3UU57_9ACTN</name>
<reference evidence="2 3" key="2">
    <citation type="journal article" date="2011" name="J. Antibiot.">
        <title>Furaquinocins I and J: novel polyketide isoprenoid hybrid compounds from Streptomyces reveromyceticus SN-593.</title>
        <authorList>
            <person name="Panthee S."/>
            <person name="Takahashi S."/>
            <person name="Takagi H."/>
            <person name="Nogawa T."/>
            <person name="Oowada E."/>
            <person name="Uramoto M."/>
            <person name="Osada H."/>
        </authorList>
    </citation>
    <scope>NUCLEOTIDE SEQUENCE [LARGE SCALE GENOMIC DNA]</scope>
    <source>
        <strain evidence="2 3">SN-593</strain>
    </source>
</reference>
<feature type="transmembrane region" description="Helical" evidence="1">
    <location>
        <begin position="32"/>
        <end position="51"/>
    </location>
</feature>
<reference evidence="2 3" key="4">
    <citation type="journal article" date="2020" name="Sci. Rep.">
        <title>beta-carboline chemical signals induce reveromycin production through a LuxR family regulator in Streptomyces sp. SN-593.</title>
        <authorList>
            <person name="Panthee S."/>
            <person name="Kito N."/>
            <person name="Hayashi T."/>
            <person name="Shimizu T."/>
            <person name="Ishikawa J."/>
            <person name="Hamamoto H."/>
            <person name="Osada H."/>
            <person name="Takahashi S."/>
        </authorList>
    </citation>
    <scope>NUCLEOTIDE SEQUENCE [LARGE SCALE GENOMIC DNA]</scope>
    <source>
        <strain evidence="2 3">SN-593</strain>
    </source>
</reference>